<dbReference type="AlphaFoldDB" id="A0A1H0AGP6"/>
<keyword evidence="4" id="KW-1134">Transmembrane beta strand</keyword>
<dbReference type="Pfam" id="PF02321">
    <property type="entry name" value="OEP"/>
    <property type="match status" value="2"/>
</dbReference>
<evidence type="ECO:0000256" key="9">
    <source>
        <dbReference type="SAM" id="SignalP"/>
    </source>
</evidence>
<protein>
    <submittedName>
        <fullName evidence="10">Type I secretion outer membrane protein, TolC family</fullName>
    </submittedName>
</protein>
<sequence>MKQSSWKKPFSIMLSGGVLFLHSAGVMAAPQELSLDDSVAAALKNNPSIKMAVSDKEKAEWGLSEAKAGTGPSVSVGTGGTHGPDTSAAPDGDSFSTSLKLNWTLYSGGRNEGLIDQAKLNADSAKLNVAKTEQQLRLAATTSYYDVLQALNLAAVNQETVNNLAEHLDKVQAQFEAGVVAKSDVLRSEVELVNARQNLTKAQNSYDLAMAALNNTIGMPLDTENKLKDELGYVKSEIVLADAIAQAVANRPEIEQSQLSIESAKKGIKVANSNRKPTVTFSAAEGWSGTEFPGNENDWSLSLMANWNIFDSGVTGAKVKQAESSLNKAREQSVETGNSVELEVRQAYLSMKEAEKRIGATQVAVDKATEDLKIAQTKYYAGAGTNLDVIDAQLALTQAGTNYTEALYDYNINQAKLQKAIGQK</sequence>
<dbReference type="RefSeq" id="WP_092075095.1">
    <property type="nucleotide sequence ID" value="NZ_FNHB01000018.1"/>
</dbReference>
<keyword evidence="5" id="KW-0812">Transmembrane</keyword>
<evidence type="ECO:0000313" key="10">
    <source>
        <dbReference type="EMBL" id="SDN32605.1"/>
    </source>
</evidence>
<accession>A0A1H0AGP6</accession>
<name>A0A1H0AGP6_9FIRM</name>
<dbReference type="PANTHER" id="PTHR30026">
    <property type="entry name" value="OUTER MEMBRANE PROTEIN TOLC"/>
    <property type="match status" value="1"/>
</dbReference>
<evidence type="ECO:0000256" key="8">
    <source>
        <dbReference type="SAM" id="MobiDB-lite"/>
    </source>
</evidence>
<proteinExistence type="inferred from homology"/>
<feature type="chain" id="PRO_5011730409" evidence="9">
    <location>
        <begin position="29"/>
        <end position="424"/>
    </location>
</feature>
<evidence type="ECO:0000256" key="1">
    <source>
        <dbReference type="ARBA" id="ARBA00004442"/>
    </source>
</evidence>
<dbReference type="InterPro" id="IPR028351">
    <property type="entry name" value="CyaE"/>
</dbReference>
<dbReference type="Gene3D" id="1.20.1600.10">
    <property type="entry name" value="Outer membrane efflux proteins (OEP)"/>
    <property type="match status" value="1"/>
</dbReference>
<dbReference type="PIRSF" id="PIRSF001892">
    <property type="entry name" value="CyaE"/>
    <property type="match status" value="1"/>
</dbReference>
<evidence type="ECO:0000256" key="2">
    <source>
        <dbReference type="ARBA" id="ARBA00007613"/>
    </source>
</evidence>
<keyword evidence="9" id="KW-0732">Signal</keyword>
<comment type="subcellular location">
    <subcellularLocation>
        <location evidence="1">Cell outer membrane</location>
    </subcellularLocation>
</comment>
<keyword evidence="7" id="KW-0998">Cell outer membrane</keyword>
<dbReference type="InterPro" id="IPR003423">
    <property type="entry name" value="OMP_efflux"/>
</dbReference>
<dbReference type="InterPro" id="IPR051906">
    <property type="entry name" value="TolC-like"/>
</dbReference>
<feature type="region of interest" description="Disordered" evidence="8">
    <location>
        <begin position="65"/>
        <end position="93"/>
    </location>
</feature>
<dbReference type="STRING" id="146817.SAMN04488502_1188"/>
<evidence type="ECO:0000313" key="11">
    <source>
        <dbReference type="Proteomes" id="UP000214880"/>
    </source>
</evidence>
<dbReference type="Proteomes" id="UP000214880">
    <property type="component" value="Unassembled WGS sequence"/>
</dbReference>
<dbReference type="GO" id="GO:0015562">
    <property type="term" value="F:efflux transmembrane transporter activity"/>
    <property type="evidence" value="ECO:0007669"/>
    <property type="project" value="InterPro"/>
</dbReference>
<keyword evidence="11" id="KW-1185">Reference proteome</keyword>
<comment type="similarity">
    <text evidence="2">Belongs to the outer membrane factor (OMF) (TC 1.B.17) family.</text>
</comment>
<dbReference type="EMBL" id="FNHB01000018">
    <property type="protein sequence ID" value="SDN32605.1"/>
    <property type="molecule type" value="Genomic_DNA"/>
</dbReference>
<evidence type="ECO:0000256" key="7">
    <source>
        <dbReference type="ARBA" id="ARBA00023237"/>
    </source>
</evidence>
<dbReference type="SUPFAM" id="SSF56954">
    <property type="entry name" value="Outer membrane efflux proteins (OEP)"/>
    <property type="match status" value="1"/>
</dbReference>
<gene>
    <name evidence="10" type="ORF">SAMN04488502_1188</name>
</gene>
<reference evidence="10 11" key="1">
    <citation type="submission" date="2016-10" db="EMBL/GenBank/DDBJ databases">
        <authorList>
            <person name="de Groot N.N."/>
        </authorList>
    </citation>
    <scope>NUCLEOTIDE SEQUENCE [LARGE SCALE GENOMIC DNA]</scope>
    <source>
        <strain evidence="10 11">DSM 1736</strain>
    </source>
</reference>
<organism evidence="10 11">
    <name type="scientific">Dendrosporobacter quercicolus</name>
    <dbReference type="NCBI Taxonomy" id="146817"/>
    <lineage>
        <taxon>Bacteria</taxon>
        <taxon>Bacillati</taxon>
        <taxon>Bacillota</taxon>
        <taxon>Negativicutes</taxon>
        <taxon>Selenomonadales</taxon>
        <taxon>Sporomusaceae</taxon>
        <taxon>Dendrosporobacter</taxon>
    </lineage>
</organism>
<feature type="signal peptide" evidence="9">
    <location>
        <begin position="1"/>
        <end position="28"/>
    </location>
</feature>
<dbReference type="GO" id="GO:0015288">
    <property type="term" value="F:porin activity"/>
    <property type="evidence" value="ECO:0007669"/>
    <property type="project" value="TreeGrafter"/>
</dbReference>
<evidence type="ECO:0000256" key="5">
    <source>
        <dbReference type="ARBA" id="ARBA00022692"/>
    </source>
</evidence>
<dbReference type="PANTHER" id="PTHR30026:SF20">
    <property type="entry name" value="OUTER MEMBRANE PROTEIN TOLC"/>
    <property type="match status" value="1"/>
</dbReference>
<dbReference type="GO" id="GO:1990281">
    <property type="term" value="C:efflux pump complex"/>
    <property type="evidence" value="ECO:0007669"/>
    <property type="project" value="TreeGrafter"/>
</dbReference>
<evidence type="ECO:0000256" key="4">
    <source>
        <dbReference type="ARBA" id="ARBA00022452"/>
    </source>
</evidence>
<evidence type="ECO:0000256" key="3">
    <source>
        <dbReference type="ARBA" id="ARBA00022448"/>
    </source>
</evidence>
<dbReference type="OrthoDB" id="6395775at2"/>
<dbReference type="GO" id="GO:0009279">
    <property type="term" value="C:cell outer membrane"/>
    <property type="evidence" value="ECO:0007669"/>
    <property type="project" value="UniProtKB-SubCell"/>
</dbReference>
<keyword evidence="3" id="KW-0813">Transport</keyword>
<keyword evidence="6" id="KW-0472">Membrane</keyword>
<evidence type="ECO:0000256" key="6">
    <source>
        <dbReference type="ARBA" id="ARBA00023136"/>
    </source>
</evidence>